<evidence type="ECO:0000256" key="3">
    <source>
        <dbReference type="PROSITE-ProRule" id="PRU00169"/>
    </source>
</evidence>
<dbReference type="InterPro" id="IPR001789">
    <property type="entry name" value="Sig_transdc_resp-reg_receiver"/>
</dbReference>
<dbReference type="RefSeq" id="WP_161814318.1">
    <property type="nucleotide sequence ID" value="NZ_BLJN01000005.1"/>
</dbReference>
<dbReference type="GO" id="GO:0000160">
    <property type="term" value="P:phosphorelay signal transduction system"/>
    <property type="evidence" value="ECO:0007669"/>
    <property type="project" value="UniProtKB-KW"/>
</dbReference>
<protein>
    <recommendedName>
        <fullName evidence="9">Response regulatory domain-containing protein</fullName>
    </recommendedName>
</protein>
<evidence type="ECO:0008006" key="9">
    <source>
        <dbReference type="Google" id="ProtNLM"/>
    </source>
</evidence>
<organism evidence="7 8">
    <name type="scientific">Steroidobacter agaridevorans</name>
    <dbReference type="NCBI Taxonomy" id="2695856"/>
    <lineage>
        <taxon>Bacteria</taxon>
        <taxon>Pseudomonadati</taxon>
        <taxon>Pseudomonadota</taxon>
        <taxon>Gammaproteobacteria</taxon>
        <taxon>Steroidobacterales</taxon>
        <taxon>Steroidobacteraceae</taxon>
        <taxon>Steroidobacter</taxon>
    </lineage>
</organism>
<dbReference type="SUPFAM" id="SSF47226">
    <property type="entry name" value="Histidine-containing phosphotransfer domain, HPT domain"/>
    <property type="match status" value="1"/>
</dbReference>
<dbReference type="SMART" id="SM00448">
    <property type="entry name" value="REC"/>
    <property type="match status" value="1"/>
</dbReference>
<accession>A0A829YHF1</accession>
<dbReference type="GO" id="GO:0004672">
    <property type="term" value="F:protein kinase activity"/>
    <property type="evidence" value="ECO:0007669"/>
    <property type="project" value="UniProtKB-ARBA"/>
</dbReference>
<evidence type="ECO:0000259" key="6">
    <source>
        <dbReference type="PROSITE" id="PS50894"/>
    </source>
</evidence>
<dbReference type="Proteomes" id="UP000445000">
    <property type="component" value="Unassembled WGS sequence"/>
</dbReference>
<evidence type="ECO:0000256" key="2">
    <source>
        <dbReference type="PROSITE-ProRule" id="PRU00110"/>
    </source>
</evidence>
<evidence type="ECO:0000313" key="7">
    <source>
        <dbReference type="EMBL" id="GFE82650.1"/>
    </source>
</evidence>
<evidence type="ECO:0000313" key="8">
    <source>
        <dbReference type="Proteomes" id="UP000445000"/>
    </source>
</evidence>
<name>A0A829YHF1_9GAMM</name>
<evidence type="ECO:0000256" key="1">
    <source>
        <dbReference type="ARBA" id="ARBA00023012"/>
    </source>
</evidence>
<feature type="domain" description="HPt" evidence="6">
    <location>
        <begin position="1"/>
        <end position="100"/>
    </location>
</feature>
<dbReference type="SUPFAM" id="SSF52172">
    <property type="entry name" value="CheY-like"/>
    <property type="match status" value="1"/>
</dbReference>
<keyword evidence="1" id="KW-0902">Two-component regulatory system</keyword>
<dbReference type="InterPro" id="IPR036641">
    <property type="entry name" value="HPT_dom_sf"/>
</dbReference>
<dbReference type="EMBL" id="BLJN01000005">
    <property type="protein sequence ID" value="GFE82650.1"/>
    <property type="molecule type" value="Genomic_DNA"/>
</dbReference>
<proteinExistence type="predicted"/>
<evidence type="ECO:0000256" key="4">
    <source>
        <dbReference type="SAM" id="MobiDB-lite"/>
    </source>
</evidence>
<feature type="modified residue" description="4-aspartylphosphate" evidence="3">
    <location>
        <position position="178"/>
    </location>
</feature>
<dbReference type="InterPro" id="IPR011006">
    <property type="entry name" value="CheY-like_superfamily"/>
</dbReference>
<dbReference type="InterPro" id="IPR051315">
    <property type="entry name" value="Bact_Chemotaxis_CheA"/>
</dbReference>
<dbReference type="PANTHER" id="PTHR43395">
    <property type="entry name" value="SENSOR HISTIDINE KINASE CHEA"/>
    <property type="match status" value="1"/>
</dbReference>
<dbReference type="PROSITE" id="PS50894">
    <property type="entry name" value="HPT"/>
    <property type="match status" value="1"/>
</dbReference>
<dbReference type="Pfam" id="PF00072">
    <property type="entry name" value="Response_reg"/>
    <property type="match status" value="1"/>
</dbReference>
<comment type="caution">
    <text evidence="2">Lacks conserved residue(s) required for the propagation of feature annotation.</text>
</comment>
<dbReference type="PANTHER" id="PTHR43395:SF1">
    <property type="entry name" value="CHEMOTAXIS PROTEIN CHEA"/>
    <property type="match status" value="1"/>
</dbReference>
<gene>
    <name evidence="7" type="ORF">GCM10011487_46500</name>
</gene>
<dbReference type="Gene3D" id="1.20.120.160">
    <property type="entry name" value="HPT domain"/>
    <property type="match status" value="1"/>
</dbReference>
<dbReference type="InterPro" id="IPR008207">
    <property type="entry name" value="Sig_transdc_His_kin_Hpt_dom"/>
</dbReference>
<dbReference type="Gene3D" id="3.40.50.2300">
    <property type="match status" value="1"/>
</dbReference>
<sequence>MVMLELLRVQAQTQVQLLTNCVIALARDPLSPDQLNACASAARSFEATAHMVGLEAGAELARSMEECLAAVRRGEIELQQQLIGMMLQAVDLLDSMAKLPRTPPTKSSAGPDPDLQPVELPRSSKHKPVVLVADDCMEIRELERKLLRFRGYDVVTAADGLEAWYAVLSGNIDLVLTDIDMPLLDGIQLTRRIRKDPRFKKLPVLLACDKDDVQQRWRGFDAGATYYVIKGTFHDTLVEAVATRIGPTEF</sequence>
<keyword evidence="8" id="KW-1185">Reference proteome</keyword>
<feature type="domain" description="Response regulatory" evidence="5">
    <location>
        <begin position="129"/>
        <end position="245"/>
    </location>
</feature>
<feature type="region of interest" description="Disordered" evidence="4">
    <location>
        <begin position="98"/>
        <end position="121"/>
    </location>
</feature>
<keyword evidence="3" id="KW-0597">Phosphoprotein</keyword>
<comment type="caution">
    <text evidence="7">The sequence shown here is derived from an EMBL/GenBank/DDBJ whole genome shotgun (WGS) entry which is preliminary data.</text>
</comment>
<dbReference type="PROSITE" id="PS50110">
    <property type="entry name" value="RESPONSE_REGULATORY"/>
    <property type="match status" value="1"/>
</dbReference>
<reference evidence="8" key="1">
    <citation type="submission" date="2020-01" db="EMBL/GenBank/DDBJ databases">
        <title>'Steroidobacter agaridevorans' sp. nov., agar-degrading bacteria isolated from rhizosphere soils.</title>
        <authorList>
            <person name="Ikenaga M."/>
            <person name="Kataoka M."/>
            <person name="Murouchi A."/>
            <person name="Katsuragi S."/>
            <person name="Sakai M."/>
        </authorList>
    </citation>
    <scope>NUCLEOTIDE SEQUENCE [LARGE SCALE GENOMIC DNA]</scope>
    <source>
        <strain evidence="8">YU21-B</strain>
    </source>
</reference>
<evidence type="ECO:0000259" key="5">
    <source>
        <dbReference type="PROSITE" id="PS50110"/>
    </source>
</evidence>
<dbReference type="AlphaFoldDB" id="A0A829YHF1"/>